<protein>
    <recommendedName>
        <fullName evidence="20">Succinate dehydrogenase [ubiquinone] flavoprotein subunit, mitochondrial</fullName>
        <ecNumber evidence="20">1.3.5.1</ecNumber>
    </recommendedName>
</protein>
<keyword evidence="11 20" id="KW-0560">Oxidoreductase</keyword>
<evidence type="ECO:0000256" key="10">
    <source>
        <dbReference type="ARBA" id="ARBA00022982"/>
    </source>
</evidence>
<dbReference type="InterPro" id="IPR036188">
    <property type="entry name" value="FAD/NAD-bd_sf"/>
</dbReference>
<feature type="modified residue" description="Tele-8alpha-FAD histidine" evidence="19">
    <location>
        <position position="1039"/>
    </location>
</feature>
<feature type="binding site" evidence="18">
    <location>
        <begin position="1008"/>
        <end position="1013"/>
    </location>
    <ligand>
        <name>FAD</name>
        <dbReference type="ChEBI" id="CHEBI:57692"/>
    </ligand>
</feature>
<dbReference type="PROSITE" id="PS50195">
    <property type="entry name" value="PX"/>
    <property type="match status" value="1"/>
</dbReference>
<dbReference type="Pfam" id="PF00787">
    <property type="entry name" value="PX"/>
    <property type="match status" value="1"/>
</dbReference>
<evidence type="ECO:0000256" key="5">
    <source>
        <dbReference type="ARBA" id="ARBA00022532"/>
    </source>
</evidence>
<feature type="region of interest" description="Disordered" evidence="21">
    <location>
        <begin position="904"/>
        <end position="944"/>
    </location>
</feature>
<evidence type="ECO:0000256" key="11">
    <source>
        <dbReference type="ARBA" id="ARBA00023002"/>
    </source>
</evidence>
<dbReference type="InterPro" id="IPR024555">
    <property type="entry name" value="PX-associated"/>
</dbReference>
<dbReference type="GO" id="GO:0005743">
    <property type="term" value="C:mitochondrial inner membrane"/>
    <property type="evidence" value="ECO:0007669"/>
    <property type="project" value="UniProtKB-SubCell"/>
</dbReference>
<comment type="subcellular location">
    <subcellularLocation>
        <location evidence="1 20">Mitochondrion inner membrane</location>
        <topology evidence="1 20">Peripheral membrane protein</topology>
        <orientation evidence="1 20">Matrix side</orientation>
    </subcellularLocation>
</comment>
<dbReference type="InterPro" id="IPR036871">
    <property type="entry name" value="PX_dom_sf"/>
</dbReference>
<dbReference type="Gene3D" id="3.50.50.60">
    <property type="entry name" value="FAD/NAD(P)-binding domain"/>
    <property type="match status" value="1"/>
</dbReference>
<comment type="cofactor">
    <cofactor evidence="18">
        <name>FAD</name>
        <dbReference type="ChEBI" id="CHEBI:57692"/>
    </cofactor>
    <text evidence="18">Flavinylated by SdhE, about 5% flavinylation occurs in the absence of SdhE.</text>
</comment>
<feature type="binding site" evidence="17">
    <location>
        <position position="1347"/>
    </location>
    <ligand>
        <name>substrate</name>
    </ligand>
</feature>
<evidence type="ECO:0000256" key="7">
    <source>
        <dbReference type="ARBA" id="ARBA00022792"/>
    </source>
</evidence>
<keyword evidence="5 20" id="KW-0816">Tricarboxylic acid cycle</keyword>
<evidence type="ECO:0000256" key="18">
    <source>
        <dbReference type="PIRSR" id="PIRSR611281-3"/>
    </source>
</evidence>
<evidence type="ECO:0000256" key="8">
    <source>
        <dbReference type="ARBA" id="ARBA00022827"/>
    </source>
</evidence>
<dbReference type="InterPro" id="IPR047168">
    <property type="entry name" value="LEC1-like"/>
</dbReference>
<feature type="binding site" evidence="18">
    <location>
        <position position="1381"/>
    </location>
    <ligand>
        <name>FAD</name>
        <dbReference type="ChEBI" id="CHEBI:57692"/>
    </ligand>
</feature>
<dbReference type="FunFam" id="4.10.80.40:FF:000002">
    <property type="entry name" value="Succinate dehydrogenase [ubiquinone] flavoprotein subunit, mitochondrial"/>
    <property type="match status" value="1"/>
</dbReference>
<keyword evidence="13 20" id="KW-0472">Membrane</keyword>
<keyword evidence="8 18" id="KW-0274">FAD</keyword>
<dbReference type="Gene3D" id="3.30.1520.10">
    <property type="entry name" value="Phox-like domain"/>
    <property type="match status" value="1"/>
</dbReference>
<feature type="binding site" evidence="17">
    <location>
        <position position="1392"/>
    </location>
    <ligand>
        <name>substrate</name>
    </ligand>
</feature>
<keyword evidence="24" id="KW-1185">Reference proteome</keyword>
<evidence type="ECO:0000259" key="22">
    <source>
        <dbReference type="PROSITE" id="PS50195"/>
    </source>
</evidence>
<dbReference type="Gene3D" id="1.20.58.100">
    <property type="entry name" value="Fumarate reductase/succinate dehydrogenase flavoprotein-like, C-terminal domain"/>
    <property type="match status" value="1"/>
</dbReference>
<keyword evidence="10 20" id="KW-0249">Electron transport</keyword>
<feature type="compositionally biased region" description="Low complexity" evidence="21">
    <location>
        <begin position="289"/>
        <end position="304"/>
    </location>
</feature>
<sequence>MASLDSAPPPPGTTQQSADNKELSSNGGALQPASANTTELSLRRTISQPPPGQTLTGKQEHYLKRELISEQVKWEISELNSPTALRRFGAPFKSDLGEISPLDSDLPILRYIFVHHVREFPFLDKAKEKEFWQDKLQVFLESFASKNISSSEDRLEETKRRKLAIKAQKLVELMMVSGVGTSSGFEERIRFSELEIVDAGAIDAGLYTTLPEGNYVNGWDVNVAGVRTTSVKRHIKHHKHAEFILRVKRKGELEYFVGRRYGDFSKLYKRLRTELPGKVLPPLPKKNKSNSTTSGLLGSITGGNDSEASSISSVSTQLTGATGLSGISTVVPNGPGHQSEAVNRMLSVREHRRTGSASSRGTSPRPSSDGKPLSPALLSPKPQENVVLFRESQRVSLRAFLRSLLQNQQIAGTKAMEEFLTKDPITPKDEDVEDIMRRKLMDEKRMEEQKQFYEIARKRAAELDVYMEQFRQDIIERNGLTMLFKEIKDKQTIQDLSIQYQKFAEWLRIEVAATIYHLFLAEDNSPELFAQAKRIHSLIPYTIIKNVIRVANPAAVMANVLDIFLAQPFGTRSLMQRIFSLTLHDGIRNFQKSIDALAVKIGDPVFVEKLKKYTDADDQIKVAIREDATNDDVDILVAILRSELISPALTPNQIGQLYNAYVAFNNAVENVDDELKQGAQLFSYLKQLMKLYTRQRDKAMMLNLIEEPVTLQLFRDLFTIFYEPLVRVYKSANVYSSVTDFAVFIDDLIQVVEKCREEDASADPNQTVQAFIDLCQRHEHNFYKFVHEVHTHDNGLFTQLMGWIEAILEFLRQGPKNGTLDINALFEGAVSQGSIDKQKAMDEINQLIAWQEARKKWHQDKTRQKMAAEGGSGGQELAPGAMNFKSSDFGLDQMDLEDMSYDIDDSDSEAEQEAEEEMDPIEAERRRRAKKQDRLRRNAGEPTKPVVSEVHKLKENFLVMLRMRLDITPRDEHTRIIANQPLRAKEASPFVSNKYPVIDHEYDAIVVGAGGSGLRAAFGLAEAGFNTACISKLFPTRSHTVAAQGGINAALGNMHEDDWRWHMYDTVKGSDWLGDQDAIHYMTREAPASIVELENYGCPFSRTEDGKIYQRAFGGQSQKFGKGGQAYRCCAAADRTGHALLHTLYGQSLRHSTNYFIEYFAIDLIMQDGECRGVLAYNQEDGTLHRFLANNTVLATGGYGRAYFSCTSAHTCTGDGMAMVARAGLPNQDLEFVQFHPTGIYGAGCLITEGARGEGGYLLNSEGERFMERYAPTAKDLASRDVVSRSMTMEIREGRGVGPEKDHIFLQLSHLPADVLAERLPGISETAAIFAGVDVTKQPIPVLPTVHYNMGGIPTRYTGEVITVDEQGNDKVVPGLFACGEAACVSVHGANRLGANSLLDLVVFGRAVSHTIRDNFTPGAKLKPIEADAGAESIEVLDQVRQADGPKSTAEIRLAMQKVMQRDVSVFRTQESLDEGVQKITEVDQMFPQVGIKDRSMIWNSDLVETLELRNLLTCATQTAAAAAARKESRGAHAREDYPDRDDENWMKHTLSFQKNPHGKVDLSYRRVIGTTLDENECKAVPPFKRVY</sequence>
<evidence type="ECO:0000256" key="4">
    <source>
        <dbReference type="ARBA" id="ARBA00022448"/>
    </source>
</evidence>
<dbReference type="PANTHER" id="PTHR47185">
    <property type="entry name" value="PX DOMAIN-CONTAINING PROTEIN YPR097W"/>
    <property type="match status" value="1"/>
</dbReference>
<name>A0AAN6NEQ3_9PEZI</name>
<evidence type="ECO:0000256" key="16">
    <source>
        <dbReference type="PIRSR" id="PIRSR611281-1"/>
    </source>
</evidence>
<evidence type="ECO:0000256" key="3">
    <source>
        <dbReference type="ARBA" id="ARBA00008040"/>
    </source>
</evidence>
<dbReference type="InterPro" id="IPR024554">
    <property type="entry name" value="LEC1-like_C"/>
</dbReference>
<comment type="similarity">
    <text evidence="3 20">Belongs to the FAD-dependent oxidoreductase 2 family. FRD/SDH subfamily.</text>
</comment>
<keyword evidence="7" id="KW-0999">Mitochondrion inner membrane</keyword>
<feature type="binding site" evidence="17">
    <location>
        <position position="1248"/>
    </location>
    <ligand>
        <name>substrate</name>
    </ligand>
</feature>
<dbReference type="CDD" id="cd06869">
    <property type="entry name" value="PX_UP2_fungi"/>
    <property type="match status" value="1"/>
</dbReference>
<comment type="caution">
    <text evidence="23">The sequence shown here is derived from an EMBL/GenBank/DDBJ whole genome shotgun (WGS) entry which is preliminary data.</text>
</comment>
<feature type="region of interest" description="Disordered" evidence="21">
    <location>
        <begin position="277"/>
        <end position="314"/>
    </location>
</feature>
<organism evidence="23 24">
    <name type="scientific">Diplogelasinospora grovesii</name>
    <dbReference type="NCBI Taxonomy" id="303347"/>
    <lineage>
        <taxon>Eukaryota</taxon>
        <taxon>Fungi</taxon>
        <taxon>Dikarya</taxon>
        <taxon>Ascomycota</taxon>
        <taxon>Pezizomycotina</taxon>
        <taxon>Sordariomycetes</taxon>
        <taxon>Sordariomycetidae</taxon>
        <taxon>Sordariales</taxon>
        <taxon>Diplogelasinosporaceae</taxon>
        <taxon>Diplogelasinospora</taxon>
    </lineage>
</organism>
<feature type="compositionally biased region" description="Polar residues" evidence="21">
    <location>
        <begin position="13"/>
        <end position="57"/>
    </location>
</feature>
<feature type="compositionally biased region" description="Low complexity" evidence="21">
    <location>
        <begin position="355"/>
        <end position="379"/>
    </location>
</feature>
<dbReference type="PANTHER" id="PTHR47185:SF1">
    <property type="entry name" value="PX DOMAIN-CONTAINING PROTEIN YPR097W"/>
    <property type="match status" value="1"/>
</dbReference>
<dbReference type="EMBL" id="MU853764">
    <property type="protein sequence ID" value="KAK3943739.1"/>
    <property type="molecule type" value="Genomic_DNA"/>
</dbReference>
<evidence type="ECO:0000256" key="20">
    <source>
        <dbReference type="RuleBase" id="RU362051"/>
    </source>
</evidence>
<dbReference type="EC" id="1.3.5.1" evidence="20"/>
<dbReference type="Pfam" id="PF00890">
    <property type="entry name" value="FAD_binding_2"/>
    <property type="match status" value="1"/>
</dbReference>
<dbReference type="InterPro" id="IPR003952">
    <property type="entry name" value="FRD_SDH_FAD_BS"/>
</dbReference>
<evidence type="ECO:0000313" key="24">
    <source>
        <dbReference type="Proteomes" id="UP001303473"/>
    </source>
</evidence>
<dbReference type="InterPro" id="IPR003953">
    <property type="entry name" value="FAD-dep_OxRdtase_2_FAD-bd"/>
</dbReference>
<dbReference type="PROSITE" id="PS00504">
    <property type="entry name" value="FRD_SDH_FAD_BINDING"/>
    <property type="match status" value="1"/>
</dbReference>
<feature type="binding site" evidence="18">
    <location>
        <position position="1215"/>
    </location>
    <ligand>
        <name>FAD</name>
        <dbReference type="ChEBI" id="CHEBI:57692"/>
    </ligand>
</feature>
<evidence type="ECO:0000256" key="21">
    <source>
        <dbReference type="SAM" id="MobiDB-lite"/>
    </source>
</evidence>
<feature type="region of interest" description="Disordered" evidence="21">
    <location>
        <begin position="858"/>
        <end position="884"/>
    </location>
</feature>
<feature type="domain" description="PX" evidence="22">
    <location>
        <begin position="221"/>
        <end position="427"/>
    </location>
</feature>
<dbReference type="FunFam" id="3.50.50.60:FF:001062">
    <property type="entry name" value="Succinate dehydrogenase complex, subunit A, flavoprotein (Fp)"/>
    <property type="match status" value="1"/>
</dbReference>
<dbReference type="Pfam" id="PF02910">
    <property type="entry name" value="Succ_DH_flav_C"/>
    <property type="match status" value="1"/>
</dbReference>
<dbReference type="FunFam" id="3.90.700.10:FF:000001">
    <property type="entry name" value="Mitochondrial succinate dehydrogenase flavoprotein subunit"/>
    <property type="match status" value="1"/>
</dbReference>
<evidence type="ECO:0000256" key="17">
    <source>
        <dbReference type="PIRSR" id="PIRSR611281-2"/>
    </source>
</evidence>
<accession>A0AAN6NEQ3</accession>
<proteinExistence type="inferred from homology"/>
<dbReference type="Pfam" id="PF12828">
    <property type="entry name" value="PXB"/>
    <property type="match status" value="1"/>
</dbReference>
<evidence type="ECO:0000256" key="14">
    <source>
        <dbReference type="ARBA" id="ARBA00049220"/>
    </source>
</evidence>
<dbReference type="InterPro" id="IPR011281">
    <property type="entry name" value="Succ_DH_flav_su_fwd"/>
</dbReference>
<comment type="catalytic activity">
    <reaction evidence="14 20">
        <text>a quinone + succinate = fumarate + a quinol</text>
        <dbReference type="Rhea" id="RHEA:40523"/>
        <dbReference type="ChEBI" id="CHEBI:24646"/>
        <dbReference type="ChEBI" id="CHEBI:29806"/>
        <dbReference type="ChEBI" id="CHEBI:30031"/>
        <dbReference type="ChEBI" id="CHEBI:132124"/>
        <dbReference type="EC" id="1.3.5.1"/>
    </reaction>
</comment>
<reference evidence="24" key="1">
    <citation type="journal article" date="2023" name="Mol. Phylogenet. Evol.">
        <title>Genome-scale phylogeny and comparative genomics of the fungal order Sordariales.</title>
        <authorList>
            <person name="Hensen N."/>
            <person name="Bonometti L."/>
            <person name="Westerberg I."/>
            <person name="Brannstrom I.O."/>
            <person name="Guillou S."/>
            <person name="Cros-Aarteil S."/>
            <person name="Calhoun S."/>
            <person name="Haridas S."/>
            <person name="Kuo A."/>
            <person name="Mondo S."/>
            <person name="Pangilinan J."/>
            <person name="Riley R."/>
            <person name="LaButti K."/>
            <person name="Andreopoulos B."/>
            <person name="Lipzen A."/>
            <person name="Chen C."/>
            <person name="Yan M."/>
            <person name="Daum C."/>
            <person name="Ng V."/>
            <person name="Clum A."/>
            <person name="Steindorff A."/>
            <person name="Ohm R.A."/>
            <person name="Martin F."/>
            <person name="Silar P."/>
            <person name="Natvig D.O."/>
            <person name="Lalanne C."/>
            <person name="Gautier V."/>
            <person name="Ament-Velasquez S.L."/>
            <person name="Kruys A."/>
            <person name="Hutchinson M.I."/>
            <person name="Powell A.J."/>
            <person name="Barry K."/>
            <person name="Miller A.N."/>
            <person name="Grigoriev I.V."/>
            <person name="Debuchy R."/>
            <person name="Gladieux P."/>
            <person name="Hiltunen Thoren M."/>
            <person name="Johannesson H."/>
        </authorList>
    </citation>
    <scope>NUCLEOTIDE SEQUENCE [LARGE SCALE GENOMIC DNA]</scope>
    <source>
        <strain evidence="24">CBS 340.73</strain>
    </source>
</reference>
<feature type="region of interest" description="Disordered" evidence="21">
    <location>
        <begin position="1"/>
        <end position="58"/>
    </location>
</feature>
<dbReference type="SUPFAM" id="SSF51905">
    <property type="entry name" value="FAD/NAD(P)-binding domain"/>
    <property type="match status" value="1"/>
</dbReference>
<dbReference type="Proteomes" id="UP001303473">
    <property type="component" value="Unassembled WGS sequence"/>
</dbReference>
<keyword evidence="6 18" id="KW-0285">Flavoprotein</keyword>
<dbReference type="Pfam" id="PF12825">
    <property type="entry name" value="DUF3818"/>
    <property type="match status" value="1"/>
</dbReference>
<keyword evidence="9 20" id="KW-0809">Transit peptide</keyword>
<dbReference type="SUPFAM" id="SSF46977">
    <property type="entry name" value="Succinate dehydrogenase/fumarate reductase flavoprotein C-terminal domain"/>
    <property type="match status" value="1"/>
</dbReference>
<dbReference type="NCBIfam" id="TIGR01816">
    <property type="entry name" value="sdhA_forward"/>
    <property type="match status" value="1"/>
</dbReference>
<dbReference type="NCBIfam" id="TIGR01812">
    <property type="entry name" value="sdhA_frdA_Gneg"/>
    <property type="match status" value="1"/>
</dbReference>
<dbReference type="GO" id="GO:0022900">
    <property type="term" value="P:electron transport chain"/>
    <property type="evidence" value="ECO:0007669"/>
    <property type="project" value="InterPro"/>
</dbReference>
<dbReference type="SUPFAM" id="SSF56425">
    <property type="entry name" value="Succinate dehydrogenase/fumarate reductase flavoprotein, catalytic domain"/>
    <property type="match status" value="1"/>
</dbReference>
<feature type="binding site" evidence="18">
    <location>
        <begin position="1031"/>
        <end position="1046"/>
    </location>
    <ligand>
        <name>FAD</name>
        <dbReference type="ChEBI" id="CHEBI:57692"/>
    </ligand>
</feature>
<feature type="region of interest" description="Disordered" evidence="21">
    <location>
        <begin position="349"/>
        <end position="379"/>
    </location>
</feature>
<feature type="binding site" evidence="17">
    <location>
        <position position="1236"/>
    </location>
    <ligand>
        <name>substrate</name>
    </ligand>
</feature>
<dbReference type="Gene3D" id="4.10.80.40">
    <property type="entry name" value="succinate dehydrogenase protein domain"/>
    <property type="match status" value="1"/>
</dbReference>
<dbReference type="InterPro" id="IPR037099">
    <property type="entry name" value="Fum_R/Succ_DH_flav-like_C_sf"/>
</dbReference>
<evidence type="ECO:0000256" key="9">
    <source>
        <dbReference type="ARBA" id="ARBA00022946"/>
    </source>
</evidence>
<evidence type="ECO:0000256" key="15">
    <source>
        <dbReference type="ARBA" id="ARBA00059077"/>
    </source>
</evidence>
<dbReference type="GO" id="GO:0006099">
    <property type="term" value="P:tricarboxylic acid cycle"/>
    <property type="evidence" value="ECO:0007669"/>
    <property type="project" value="UniProtKB-KW"/>
</dbReference>
<evidence type="ECO:0000256" key="13">
    <source>
        <dbReference type="ARBA" id="ARBA00023136"/>
    </source>
</evidence>
<keyword evidence="4 20" id="KW-0813">Transport</keyword>
<dbReference type="InterPro" id="IPR001683">
    <property type="entry name" value="PX_dom"/>
</dbReference>
<dbReference type="GO" id="GO:0008177">
    <property type="term" value="F:succinate dehydrogenase (quinone) activity"/>
    <property type="evidence" value="ECO:0007669"/>
    <property type="project" value="UniProtKB-EC"/>
</dbReference>
<feature type="binding site" evidence="18">
    <location>
        <begin position="1397"/>
        <end position="1398"/>
    </location>
    <ligand>
        <name>FAD</name>
        <dbReference type="ChEBI" id="CHEBI:57692"/>
    </ligand>
</feature>
<evidence type="ECO:0000256" key="6">
    <source>
        <dbReference type="ARBA" id="ARBA00022630"/>
    </source>
</evidence>
<dbReference type="InterPro" id="IPR015939">
    <property type="entry name" value="Fum_Rdtase/Succ_DH_flav-like_C"/>
</dbReference>
<keyword evidence="12" id="KW-0496">Mitochondrion</keyword>
<gene>
    <name evidence="23" type="ORF">QBC46DRAFT_456759</name>
</gene>
<dbReference type="GO" id="GO:0050660">
    <property type="term" value="F:flavin adenine dinucleotide binding"/>
    <property type="evidence" value="ECO:0007669"/>
    <property type="project" value="InterPro"/>
</dbReference>
<evidence type="ECO:0000313" key="23">
    <source>
        <dbReference type="EMBL" id="KAK3943739.1"/>
    </source>
</evidence>
<evidence type="ECO:0000256" key="1">
    <source>
        <dbReference type="ARBA" id="ARBA00004443"/>
    </source>
</evidence>
<dbReference type="InterPro" id="IPR027477">
    <property type="entry name" value="Succ_DH/fumarate_Rdtase_cat_sf"/>
</dbReference>
<dbReference type="Gene3D" id="3.90.700.10">
    <property type="entry name" value="Succinate dehydrogenase/fumarate reductase flavoprotein, catalytic domain"/>
    <property type="match status" value="1"/>
</dbReference>
<dbReference type="GO" id="GO:0035091">
    <property type="term" value="F:phosphatidylinositol binding"/>
    <property type="evidence" value="ECO:0007669"/>
    <property type="project" value="InterPro"/>
</dbReference>
<comment type="pathway">
    <text evidence="2 20">Carbohydrate metabolism; tricarboxylic acid cycle; fumarate from succinate (eukaryal route): step 1/1.</text>
</comment>
<feature type="active site" description="Proton acceptor" evidence="16">
    <location>
        <position position="1280"/>
    </location>
</feature>
<feature type="compositionally biased region" description="Acidic residues" evidence="21">
    <location>
        <begin position="904"/>
        <end position="921"/>
    </location>
</feature>
<dbReference type="FunFam" id="1.20.58.100:FF:000001">
    <property type="entry name" value="Succinate dehydrogenase flavoprotein subunit (SdhA)"/>
    <property type="match status" value="1"/>
</dbReference>
<evidence type="ECO:0000256" key="12">
    <source>
        <dbReference type="ARBA" id="ARBA00023128"/>
    </source>
</evidence>
<dbReference type="InterPro" id="IPR014006">
    <property type="entry name" value="Succ_Dhase_FrdA_Gneg"/>
</dbReference>
<evidence type="ECO:0000256" key="19">
    <source>
        <dbReference type="PIRSR" id="PIRSR611281-4"/>
    </source>
</evidence>
<dbReference type="SUPFAM" id="SSF64268">
    <property type="entry name" value="PX domain"/>
    <property type="match status" value="1"/>
</dbReference>
<comment type="function">
    <text evidence="15 20">Flavoprotein (FP) subunit of succinate dehydrogenase (SDH) that is involved in complex II of the mitochondrial electron transport chain and is responsible for transferring electrons from succinate to ubiquinone (coenzyme Q).</text>
</comment>
<dbReference type="SMART" id="SM00312">
    <property type="entry name" value="PX"/>
    <property type="match status" value="1"/>
</dbReference>
<evidence type="ECO:0000256" key="2">
    <source>
        <dbReference type="ARBA" id="ARBA00004788"/>
    </source>
</evidence>
<dbReference type="FunFam" id="3.50.50.60:FF:000482">
    <property type="entry name" value="Succinate dehydrogenase complex, subunit A, flavoprotein (Fp)"/>
    <property type="match status" value="1"/>
</dbReference>